<keyword evidence="1" id="KW-0418">Kinase</keyword>
<keyword evidence="1" id="KW-0808">Transferase</keyword>
<protein>
    <submittedName>
        <fullName evidence="1">HprK-related kinase A</fullName>
    </submittedName>
</protein>
<reference evidence="1" key="1">
    <citation type="submission" date="2020-09" db="EMBL/GenBank/DDBJ databases">
        <title>A novel bacterium of genus Neiella, isolated from South China Sea.</title>
        <authorList>
            <person name="Huang H."/>
            <person name="Mo K."/>
            <person name="Hu Y."/>
        </authorList>
    </citation>
    <scope>NUCLEOTIDE SEQUENCE</scope>
    <source>
        <strain evidence="1">HB171785</strain>
    </source>
</reference>
<dbReference type="Gene3D" id="3.40.50.300">
    <property type="entry name" value="P-loop containing nucleotide triphosphate hydrolases"/>
    <property type="match status" value="1"/>
</dbReference>
<dbReference type="AlphaFoldDB" id="A0A8J6UF47"/>
<dbReference type="RefSeq" id="WP_191145594.1">
    <property type="nucleotide sequence ID" value="NZ_JACXAF010000019.1"/>
</dbReference>
<sequence length="287" mass="32037">MSKKFFLDTSPFAFCISTNSSLVEHNLQTIYSSLLTPYDGQQSDYYVQLNAGKGLRRVFRRQAHFFTDQYEPFSPLSSEQGYALLEWGMNYTIAANEMQHVIVHSAVLAKEDKAVLFPAPPGSGKSTLTCYLANNGWRLLSDEMALVVPNSNTVVPYVRPICLKNQSISLAKNWFNDGAFSSIAPATHKGDVIHLSPPQASWDARHQPAQIAAIVFPQYRPDIALDIYALDKQQSFMQLAENAFNYGVVGSVGFDTITQLVEKSACFEVHYNSLKEVEAFLTEELMA</sequence>
<evidence type="ECO:0000313" key="2">
    <source>
        <dbReference type="Proteomes" id="UP000638014"/>
    </source>
</evidence>
<keyword evidence="2" id="KW-1185">Reference proteome</keyword>
<dbReference type="SUPFAM" id="SSF53795">
    <property type="entry name" value="PEP carboxykinase-like"/>
    <property type="match status" value="1"/>
</dbReference>
<dbReference type="InterPro" id="IPR027600">
    <property type="entry name" value="HprK-rel_A"/>
</dbReference>
<comment type="caution">
    <text evidence="1">The sequence shown here is derived from an EMBL/GenBank/DDBJ whole genome shotgun (WGS) entry which is preliminary data.</text>
</comment>
<dbReference type="Proteomes" id="UP000638014">
    <property type="component" value="Unassembled WGS sequence"/>
</dbReference>
<evidence type="ECO:0000313" key="1">
    <source>
        <dbReference type="EMBL" id="MBD1390524.1"/>
    </source>
</evidence>
<name>A0A8J6UF47_9GAMM</name>
<gene>
    <name evidence="1" type="ORF">IC617_13890</name>
</gene>
<dbReference type="NCBIfam" id="TIGR04352">
    <property type="entry name" value="HprK_rel_A"/>
    <property type="match status" value="1"/>
</dbReference>
<accession>A0A8J6UF47</accession>
<organism evidence="1 2">
    <name type="scientific">Neiella litorisoli</name>
    <dbReference type="NCBI Taxonomy" id="2771431"/>
    <lineage>
        <taxon>Bacteria</taxon>
        <taxon>Pseudomonadati</taxon>
        <taxon>Pseudomonadota</taxon>
        <taxon>Gammaproteobacteria</taxon>
        <taxon>Alteromonadales</taxon>
        <taxon>Echinimonadaceae</taxon>
        <taxon>Neiella</taxon>
    </lineage>
</organism>
<dbReference type="InterPro" id="IPR027417">
    <property type="entry name" value="P-loop_NTPase"/>
</dbReference>
<dbReference type="GO" id="GO:0016301">
    <property type="term" value="F:kinase activity"/>
    <property type="evidence" value="ECO:0007669"/>
    <property type="project" value="UniProtKB-KW"/>
</dbReference>
<dbReference type="EMBL" id="JACXAF010000019">
    <property type="protein sequence ID" value="MBD1390524.1"/>
    <property type="molecule type" value="Genomic_DNA"/>
</dbReference>
<proteinExistence type="predicted"/>